<reference evidence="2 3" key="1">
    <citation type="journal article" date="2018" name="PLoS Genet.">
        <title>Population sequencing reveals clonal diversity and ancestral inbreeding in the grapevine cultivar Chardonnay.</title>
        <authorList>
            <person name="Roach M.J."/>
            <person name="Johnson D.L."/>
            <person name="Bohlmann J."/>
            <person name="van Vuuren H.J."/>
            <person name="Jones S.J."/>
            <person name="Pretorius I.S."/>
            <person name="Schmidt S.A."/>
            <person name="Borneman A.R."/>
        </authorList>
    </citation>
    <scope>NUCLEOTIDE SEQUENCE [LARGE SCALE GENOMIC DNA]</scope>
    <source>
        <strain evidence="3">cv. Chardonnay</strain>
        <tissue evidence="2">Leaf</tissue>
    </source>
</reference>
<feature type="transmembrane region" description="Helical" evidence="1">
    <location>
        <begin position="129"/>
        <end position="148"/>
    </location>
</feature>
<proteinExistence type="predicted"/>
<sequence>MYVVPPPNGSDPNAGAGDGAAVLRKYQAWKGSNSGGFAFNSSCLKSVCLLESLISLEINLANEGINLACRKSFCYTALAVCYSRDLDIFSSREVYIWTRCEISALTIFLIVAPVAVFCVFVARHLMDDFPHHLGISIMVVVIAFTLYVSPTL</sequence>
<dbReference type="Proteomes" id="UP000288805">
    <property type="component" value="Unassembled WGS sequence"/>
</dbReference>
<protein>
    <submittedName>
        <fullName evidence="2">Uncharacterized protein</fullName>
    </submittedName>
</protein>
<accession>A0A438EY52</accession>
<keyword evidence="1" id="KW-0812">Transmembrane</keyword>
<name>A0A438EY52_VITVI</name>
<evidence type="ECO:0000313" key="3">
    <source>
        <dbReference type="Proteomes" id="UP000288805"/>
    </source>
</evidence>
<evidence type="ECO:0000256" key="1">
    <source>
        <dbReference type="SAM" id="Phobius"/>
    </source>
</evidence>
<keyword evidence="1" id="KW-1133">Transmembrane helix</keyword>
<dbReference type="EMBL" id="QGNW01001166">
    <property type="protein sequence ID" value="RVW52678.1"/>
    <property type="molecule type" value="Genomic_DNA"/>
</dbReference>
<comment type="caution">
    <text evidence="2">The sequence shown here is derived from an EMBL/GenBank/DDBJ whole genome shotgun (WGS) entry which is preliminary data.</text>
</comment>
<dbReference type="AlphaFoldDB" id="A0A438EY52"/>
<organism evidence="2 3">
    <name type="scientific">Vitis vinifera</name>
    <name type="common">Grape</name>
    <dbReference type="NCBI Taxonomy" id="29760"/>
    <lineage>
        <taxon>Eukaryota</taxon>
        <taxon>Viridiplantae</taxon>
        <taxon>Streptophyta</taxon>
        <taxon>Embryophyta</taxon>
        <taxon>Tracheophyta</taxon>
        <taxon>Spermatophyta</taxon>
        <taxon>Magnoliopsida</taxon>
        <taxon>eudicotyledons</taxon>
        <taxon>Gunneridae</taxon>
        <taxon>Pentapetalae</taxon>
        <taxon>rosids</taxon>
        <taxon>Vitales</taxon>
        <taxon>Vitaceae</taxon>
        <taxon>Viteae</taxon>
        <taxon>Vitis</taxon>
    </lineage>
</organism>
<evidence type="ECO:0000313" key="2">
    <source>
        <dbReference type="EMBL" id="RVW52678.1"/>
    </source>
</evidence>
<feature type="transmembrane region" description="Helical" evidence="1">
    <location>
        <begin position="102"/>
        <end position="123"/>
    </location>
</feature>
<gene>
    <name evidence="2" type="ORF">CK203_068792</name>
</gene>
<keyword evidence="1" id="KW-0472">Membrane</keyword>